<sequence>MPRKKVSKSKKPIVAAGPVMYGDGFWDDVWGGIKSVGSFVGDKVLPKVVDIGLPLAVKALTGAGKRRRMRGKGIQKKKIIKA</sequence>
<dbReference type="AlphaFoldDB" id="A0A4Q7DF87"/>
<keyword evidence="2" id="KW-1185">Reference proteome</keyword>
<accession>A0A4Q7DF87</accession>
<organism evidence="1 2">
    <name type="scientific">Candidatus Finniella inopinata</name>
    <dbReference type="NCBI Taxonomy" id="1696036"/>
    <lineage>
        <taxon>Bacteria</taxon>
        <taxon>Pseudomonadati</taxon>
        <taxon>Pseudomonadota</taxon>
        <taxon>Alphaproteobacteria</taxon>
        <taxon>Holosporales</taxon>
        <taxon>Candidatus Paracaedibacteraceae</taxon>
        <taxon>Candidatus Finniella</taxon>
    </lineage>
</organism>
<comment type="caution">
    <text evidence="1">The sequence shown here is derived from an EMBL/GenBank/DDBJ whole genome shotgun (WGS) entry which is preliminary data.</text>
</comment>
<dbReference type="EMBL" id="SCFB01000019">
    <property type="protein sequence ID" value="RZI45302.1"/>
    <property type="molecule type" value="Genomic_DNA"/>
</dbReference>
<reference evidence="1 2" key="1">
    <citation type="submission" date="2018-10" db="EMBL/GenBank/DDBJ databases">
        <title>An updated phylogeny of the Alphaproteobacteria reveals that the parasitic Rickettsiales and Holosporales have independent origins.</title>
        <authorList>
            <person name="Munoz-Gomez S.A."/>
            <person name="Hess S."/>
            <person name="Burger G."/>
            <person name="Lang B.F."/>
            <person name="Susko E."/>
            <person name="Slamovits C.H."/>
            <person name="Roger A.J."/>
        </authorList>
    </citation>
    <scope>NUCLEOTIDE SEQUENCE [LARGE SCALE GENOMIC DNA]</scope>
    <source>
        <strain evidence="1">HOLO01</strain>
    </source>
</reference>
<name>A0A4Q7DF87_9PROT</name>
<evidence type="ECO:0000313" key="2">
    <source>
        <dbReference type="Proteomes" id="UP000293550"/>
    </source>
</evidence>
<gene>
    <name evidence="1" type="ORF">EQU50_07635</name>
</gene>
<dbReference type="RefSeq" id="WP_130154534.1">
    <property type="nucleotide sequence ID" value="NZ_SCFB01000019.1"/>
</dbReference>
<dbReference type="Proteomes" id="UP000293550">
    <property type="component" value="Unassembled WGS sequence"/>
</dbReference>
<proteinExistence type="predicted"/>
<protein>
    <submittedName>
        <fullName evidence="1">Uncharacterized protein</fullName>
    </submittedName>
</protein>
<evidence type="ECO:0000313" key="1">
    <source>
        <dbReference type="EMBL" id="RZI45302.1"/>
    </source>
</evidence>